<reference evidence="3 4" key="1">
    <citation type="submission" date="2012-10" db="EMBL/GenBank/DDBJ databases">
        <title>The draft sequence of the Mycobacterium pheli genome.</title>
        <authorList>
            <person name="Pettersson B.M.F."/>
            <person name="Das S."/>
            <person name="Dasgupta S."/>
            <person name="Bhattacharya A."/>
            <person name="Kirsebom L.A."/>
        </authorList>
    </citation>
    <scope>NUCLEOTIDE SEQUENCE [LARGE SCALE GENOMIC DNA]</scope>
    <source>
        <strain evidence="3 4">CCUG 21000</strain>
    </source>
</reference>
<comment type="caution">
    <text evidence="3">The sequence shown here is derived from an EMBL/GenBank/DDBJ whole genome shotgun (WGS) entry which is preliminary data.</text>
</comment>
<evidence type="ECO:0000256" key="2">
    <source>
        <dbReference type="SAM" id="SignalP"/>
    </source>
</evidence>
<keyword evidence="2" id="KW-0732">Signal</keyword>
<keyword evidence="4" id="KW-1185">Reference proteome</keyword>
<accession>A0A5N5VCF3</accession>
<organism evidence="3 4">
    <name type="scientific">Mycolicibacterium phlei DSM 43239 = CCUG 21000</name>
    <dbReference type="NCBI Taxonomy" id="1226750"/>
    <lineage>
        <taxon>Bacteria</taxon>
        <taxon>Bacillati</taxon>
        <taxon>Actinomycetota</taxon>
        <taxon>Actinomycetes</taxon>
        <taxon>Mycobacteriales</taxon>
        <taxon>Mycobacteriaceae</taxon>
        <taxon>Mycolicibacterium</taxon>
    </lineage>
</organism>
<evidence type="ECO:0000313" key="3">
    <source>
        <dbReference type="EMBL" id="KAB7759643.1"/>
    </source>
</evidence>
<gene>
    <name evidence="3" type="ORF">MPHL21000_01015</name>
</gene>
<proteinExistence type="predicted"/>
<sequence>MTKRLARRVTVVKKATVIGVATISTAAVTAGLVSAPTEEMLNPDVELTAAVKVFPEPDKIPDLTGGLGSAGYDLSQSIAAAILEAITTNINLMALARAAGMDPETLLASLPRHLLQGVLDTAQVNLLPVLTEMLGIDLADGVLLPVLQTLGITDGLGITTVSKLLDLLGIDLSDPLNLADLDVPGLNLITAGPPFTLLKLLGFDLGWTPGLPNSVAAEVNNTEYLPIGVNGLLTTLLDRLRTLEGQNPLLELGGILGPDGLLELGGIVNLGGLVDLLESVVRTAPENLDVIDLRVPIVIGFGMGAFAAGAAYPQIVEDLKFQPGGEKSPTAATDPLLGSLTILPMLLLRNPGRANGGLFARAYPLARLFGIDTVTPDTEVTHSGGIPILNTGLALGGANLIPVKVDATVQYDLLSDFAAWPNPFSIANSLVGFLLPTYILRGVDLSNLTPQLEAQLKEILTSLGADPLALNLYLTLPTTSLPLLEPLYLLTDLTNLMTAGAFPNPLGALANALAPALTSLVNLGYTDVVRMPDGTYVRTLDQAGDPTAFMSFPDVDWSRVPADIFNLMVKGIEKEFFSGNPTPSTPNAITGVFKLLTKILSGGGLDLGGIGDVISAAVGGLNPLPTPAATTVSATSAPAPVQAATTAVTTGGSAPVVVEQTAPKAAKSETKTDIVEESEEAKPTTRPTGPRSAGPSAAPGKPTSPAGSVVGGVTGAVGGVTGTVGGVTSGVTGTVGGVVGGVTGTVGGVTGAVGGLLGGLGKKPSSGGGAGASQDAA</sequence>
<feature type="signal peptide" evidence="2">
    <location>
        <begin position="1"/>
        <end position="26"/>
    </location>
</feature>
<dbReference type="Proteomes" id="UP000325690">
    <property type="component" value="Unassembled WGS sequence"/>
</dbReference>
<evidence type="ECO:0000313" key="4">
    <source>
        <dbReference type="Proteomes" id="UP000325690"/>
    </source>
</evidence>
<protein>
    <submittedName>
        <fullName evidence="3">ATPase</fullName>
    </submittedName>
</protein>
<feature type="compositionally biased region" description="Gly residues" evidence="1">
    <location>
        <begin position="758"/>
        <end position="771"/>
    </location>
</feature>
<dbReference type="EMBL" id="ANBP01000001">
    <property type="protein sequence ID" value="KAB7759643.1"/>
    <property type="molecule type" value="Genomic_DNA"/>
</dbReference>
<feature type="chain" id="PRO_5024307466" evidence="2">
    <location>
        <begin position="27"/>
        <end position="777"/>
    </location>
</feature>
<evidence type="ECO:0000256" key="1">
    <source>
        <dbReference type="SAM" id="MobiDB-lite"/>
    </source>
</evidence>
<name>A0A5N5VCF3_MYCPH</name>
<feature type="region of interest" description="Disordered" evidence="1">
    <location>
        <begin position="659"/>
        <end position="710"/>
    </location>
</feature>
<dbReference type="AlphaFoldDB" id="A0A5N5VCF3"/>
<feature type="region of interest" description="Disordered" evidence="1">
    <location>
        <begin position="758"/>
        <end position="777"/>
    </location>
</feature>